<evidence type="ECO:0000256" key="1">
    <source>
        <dbReference type="ARBA" id="ARBA00008826"/>
    </source>
</evidence>
<sequence>MLMVGLTGGIGAGKSTVTAVLADAGAVVVDADRIAREVVEPGSPGLAMLVAEFGEDILGPNGALDRAALAAKAFVDDERTAALNAITHPLIAERTAELYNSAPADAIVVHDMPLLVEGGMAPGYHLVIVVDTPAEIRLRRLVEQRGMPEEDARARMARQATDEARRAVADVLIDNSGDRQTTIDLTNALIEVRLNPFEHNLRTGTPVIGDRTVVPFRPEWAGEAERACARLRHVVGEIATRIDHVGPTAVDGLDAPDVIDLQVTVRDAPAVESALAKLTGAGYVRDRSSESDRPLLHWCDPARPLEVSVVAEDDPEHEFALLMAEVIGADPGARAEYSEILRRANREETRRFERTLCEASRRGR</sequence>
<dbReference type="EMBL" id="SMCX01000004">
    <property type="protein sequence ID" value="TCW25287.1"/>
    <property type="molecule type" value="Genomic_DNA"/>
</dbReference>
<protein>
    <recommendedName>
        <fullName evidence="7 8">Dephospho-CoA kinase</fullName>
        <ecNumber evidence="7 8">2.7.1.24</ecNumber>
    </recommendedName>
    <alternativeName>
        <fullName evidence="7">Dephosphocoenzyme A kinase</fullName>
    </alternativeName>
</protein>
<proteinExistence type="inferred from homology"/>
<comment type="function">
    <text evidence="7">Catalyzes the phosphorylation of the 3'-hydroxyl group of dephosphocoenzyme A to form coenzyme A.</text>
</comment>
<dbReference type="Pfam" id="PF01121">
    <property type="entry name" value="CoaE"/>
    <property type="match status" value="1"/>
</dbReference>
<dbReference type="HAMAP" id="MF_00376">
    <property type="entry name" value="Dephospho_CoA_kinase"/>
    <property type="match status" value="1"/>
</dbReference>
<comment type="pathway">
    <text evidence="7">Cofactor biosynthesis; coenzyme A biosynthesis; CoA from (R)-pantothenate: step 5/5.</text>
</comment>
<dbReference type="GeneID" id="89530335"/>
<dbReference type="Gene3D" id="3.30.460.10">
    <property type="entry name" value="Beta Polymerase, domain 2"/>
    <property type="match status" value="1"/>
</dbReference>
<evidence type="ECO:0000313" key="10">
    <source>
        <dbReference type="Proteomes" id="UP000295805"/>
    </source>
</evidence>
<comment type="similarity">
    <text evidence="2">In the C-terminal section; belongs to the UPF0157 (GrpB) family.</text>
</comment>
<dbReference type="Gene3D" id="3.40.50.300">
    <property type="entry name" value="P-loop containing nucleotide triphosphate hydrolases"/>
    <property type="match status" value="1"/>
</dbReference>
<name>A0A4R3ZX07_9ACTN</name>
<gene>
    <name evidence="7" type="primary">coaE</name>
    <name evidence="9" type="ORF">EDD19_1045</name>
</gene>
<evidence type="ECO:0000256" key="4">
    <source>
        <dbReference type="ARBA" id="ARBA00022741"/>
    </source>
</evidence>
<dbReference type="InterPro" id="IPR001977">
    <property type="entry name" value="Depp_CoAkinase"/>
</dbReference>
<feature type="binding site" evidence="7">
    <location>
        <begin position="11"/>
        <end position="16"/>
    </location>
    <ligand>
        <name>ATP</name>
        <dbReference type="ChEBI" id="CHEBI:30616"/>
    </ligand>
</feature>
<dbReference type="NCBIfam" id="NF002879">
    <property type="entry name" value="PRK03333.1"/>
    <property type="match status" value="1"/>
</dbReference>
<dbReference type="CDD" id="cd02022">
    <property type="entry name" value="DPCK"/>
    <property type="match status" value="1"/>
</dbReference>
<dbReference type="InterPro" id="IPR027417">
    <property type="entry name" value="P-loop_NTPase"/>
</dbReference>
<dbReference type="GO" id="GO:0015937">
    <property type="term" value="P:coenzyme A biosynthetic process"/>
    <property type="evidence" value="ECO:0007669"/>
    <property type="project" value="UniProtKB-UniRule"/>
</dbReference>
<accession>A0A4R3ZX07</accession>
<keyword evidence="3 7" id="KW-0963">Cytoplasm</keyword>
<evidence type="ECO:0000256" key="6">
    <source>
        <dbReference type="ARBA" id="ARBA00022993"/>
    </source>
</evidence>
<dbReference type="InterPro" id="IPR043519">
    <property type="entry name" value="NT_sf"/>
</dbReference>
<reference evidence="9 10" key="1">
    <citation type="submission" date="2019-03" db="EMBL/GenBank/DDBJ databases">
        <title>Root nodule microbial communities of legume samples collected from USA, Mexico and Botswana.</title>
        <authorList>
            <person name="Hirsch A."/>
        </authorList>
    </citation>
    <scope>NUCLEOTIDE SEQUENCE [LARGE SCALE GENOMIC DNA]</scope>
    <source>
        <strain evidence="9 10">55</strain>
    </source>
</reference>
<keyword evidence="4 7" id="KW-0547">Nucleotide-binding</keyword>
<dbReference type="Proteomes" id="UP000295805">
    <property type="component" value="Unassembled WGS sequence"/>
</dbReference>
<dbReference type="SUPFAM" id="SSF81301">
    <property type="entry name" value="Nucleotidyltransferase"/>
    <property type="match status" value="1"/>
</dbReference>
<comment type="similarity">
    <text evidence="1">In the N-terminal section; belongs to the CoaE family.</text>
</comment>
<evidence type="ECO:0000256" key="7">
    <source>
        <dbReference type="HAMAP-Rule" id="MF_00376"/>
    </source>
</evidence>
<dbReference type="UniPathway" id="UPA00241">
    <property type="reaction ID" value="UER00356"/>
</dbReference>
<evidence type="ECO:0000256" key="8">
    <source>
        <dbReference type="NCBIfam" id="TIGR00152"/>
    </source>
</evidence>
<dbReference type="NCBIfam" id="TIGR00152">
    <property type="entry name" value="dephospho-CoA kinase"/>
    <property type="match status" value="1"/>
</dbReference>
<keyword evidence="7 9" id="KW-0418">Kinase</keyword>
<dbReference type="PROSITE" id="PS51219">
    <property type="entry name" value="DPCK"/>
    <property type="match status" value="1"/>
</dbReference>
<dbReference type="PANTHER" id="PTHR10695:SF46">
    <property type="entry name" value="BIFUNCTIONAL COENZYME A SYNTHASE-RELATED"/>
    <property type="match status" value="1"/>
</dbReference>
<dbReference type="GO" id="GO:0004140">
    <property type="term" value="F:dephospho-CoA kinase activity"/>
    <property type="evidence" value="ECO:0007669"/>
    <property type="project" value="UniProtKB-UniRule"/>
</dbReference>
<comment type="caution">
    <text evidence="9">The sequence shown here is derived from an EMBL/GenBank/DDBJ whole genome shotgun (WGS) entry which is preliminary data.</text>
</comment>
<dbReference type="GO" id="GO:0005737">
    <property type="term" value="C:cytoplasm"/>
    <property type="evidence" value="ECO:0007669"/>
    <property type="project" value="UniProtKB-SubCell"/>
</dbReference>
<evidence type="ECO:0000313" key="9">
    <source>
        <dbReference type="EMBL" id="TCW25287.1"/>
    </source>
</evidence>
<comment type="subcellular location">
    <subcellularLocation>
        <location evidence="7">Cytoplasm</location>
    </subcellularLocation>
</comment>
<evidence type="ECO:0000256" key="2">
    <source>
        <dbReference type="ARBA" id="ARBA00011058"/>
    </source>
</evidence>
<dbReference type="RefSeq" id="WP_131885203.1">
    <property type="nucleotide sequence ID" value="NZ_CP143053.1"/>
</dbReference>
<dbReference type="InterPro" id="IPR007344">
    <property type="entry name" value="GrpB/CoaE"/>
</dbReference>
<dbReference type="Pfam" id="PF04229">
    <property type="entry name" value="GrpB"/>
    <property type="match status" value="1"/>
</dbReference>
<dbReference type="EC" id="2.7.1.24" evidence="7 8"/>
<evidence type="ECO:0000256" key="5">
    <source>
        <dbReference type="ARBA" id="ARBA00022840"/>
    </source>
</evidence>
<evidence type="ECO:0000256" key="3">
    <source>
        <dbReference type="ARBA" id="ARBA00022490"/>
    </source>
</evidence>
<comment type="similarity">
    <text evidence="7">Belongs to the CoaE family.</text>
</comment>
<dbReference type="GO" id="GO:0005524">
    <property type="term" value="F:ATP binding"/>
    <property type="evidence" value="ECO:0007669"/>
    <property type="project" value="UniProtKB-UniRule"/>
</dbReference>
<keyword evidence="7" id="KW-0808">Transferase</keyword>
<comment type="catalytic activity">
    <reaction evidence="7">
        <text>3'-dephospho-CoA + ATP = ADP + CoA + H(+)</text>
        <dbReference type="Rhea" id="RHEA:18245"/>
        <dbReference type="ChEBI" id="CHEBI:15378"/>
        <dbReference type="ChEBI" id="CHEBI:30616"/>
        <dbReference type="ChEBI" id="CHEBI:57287"/>
        <dbReference type="ChEBI" id="CHEBI:57328"/>
        <dbReference type="ChEBI" id="CHEBI:456216"/>
        <dbReference type="EC" id="2.7.1.24"/>
    </reaction>
</comment>
<keyword evidence="6 7" id="KW-0173">Coenzyme A biosynthesis</keyword>
<dbReference type="AlphaFoldDB" id="A0A4R3ZX07"/>
<dbReference type="SUPFAM" id="SSF52540">
    <property type="entry name" value="P-loop containing nucleoside triphosphate hydrolases"/>
    <property type="match status" value="1"/>
</dbReference>
<keyword evidence="5 7" id="KW-0067">ATP-binding</keyword>
<organism evidence="9 10">
    <name type="scientific">Dietzia cinnamea</name>
    <dbReference type="NCBI Taxonomy" id="321318"/>
    <lineage>
        <taxon>Bacteria</taxon>
        <taxon>Bacillati</taxon>
        <taxon>Actinomycetota</taxon>
        <taxon>Actinomycetes</taxon>
        <taxon>Mycobacteriales</taxon>
        <taxon>Dietziaceae</taxon>
        <taxon>Dietzia</taxon>
    </lineage>
</organism>
<dbReference type="PANTHER" id="PTHR10695">
    <property type="entry name" value="DEPHOSPHO-COA KINASE-RELATED"/>
    <property type="match status" value="1"/>
</dbReference>